<proteinExistence type="inferred from homology"/>
<sequence length="150" mass="17019">MAAVADKRMGVDEIFSYADDLLPLIDGSEYGEAVAQADAVARMLQSVCVSEFNNLELQMKEVRDEVDKLEHQSVSIEESMVAIKKKERDMRKAEKTLSMCVSVTKIMPNLEDQDKISGCIVDKNKKKLQIFRFEKTASPVEICNELWKKI</sequence>
<comment type="similarity">
    <text evidence="1">Belongs to the SPC24 family.</text>
</comment>
<keyword evidence="1" id="KW-0539">Nucleus</keyword>
<name>A0AAV5CXK3_ELECO</name>
<reference evidence="3" key="2">
    <citation type="submission" date="2021-12" db="EMBL/GenBank/DDBJ databases">
        <title>Resequencing data analysis of finger millet.</title>
        <authorList>
            <person name="Hatakeyama M."/>
            <person name="Aluri S."/>
            <person name="Balachadran M.T."/>
            <person name="Sivarajan S.R."/>
            <person name="Poveda L."/>
            <person name="Shimizu-Inatsugi R."/>
            <person name="Schlapbach R."/>
            <person name="Sreeman S.M."/>
            <person name="Shimizu K.K."/>
        </authorList>
    </citation>
    <scope>NUCLEOTIDE SEQUENCE</scope>
</reference>
<organism evidence="3 4">
    <name type="scientific">Eleusine coracana subsp. coracana</name>
    <dbReference type="NCBI Taxonomy" id="191504"/>
    <lineage>
        <taxon>Eukaryota</taxon>
        <taxon>Viridiplantae</taxon>
        <taxon>Streptophyta</taxon>
        <taxon>Embryophyta</taxon>
        <taxon>Tracheophyta</taxon>
        <taxon>Spermatophyta</taxon>
        <taxon>Magnoliopsida</taxon>
        <taxon>Liliopsida</taxon>
        <taxon>Poales</taxon>
        <taxon>Poaceae</taxon>
        <taxon>PACMAD clade</taxon>
        <taxon>Chloridoideae</taxon>
        <taxon>Cynodonteae</taxon>
        <taxon>Eleusininae</taxon>
        <taxon>Eleusine</taxon>
    </lineage>
</organism>
<keyword evidence="1" id="KW-0158">Chromosome</keyword>
<dbReference type="Proteomes" id="UP001054889">
    <property type="component" value="Unassembled WGS sequence"/>
</dbReference>
<dbReference type="GO" id="GO:0051301">
    <property type="term" value="P:cell division"/>
    <property type="evidence" value="ECO:0007669"/>
    <property type="project" value="UniProtKB-UniRule"/>
</dbReference>
<keyword evidence="1" id="KW-0131">Cell cycle</keyword>
<evidence type="ECO:0000313" key="4">
    <source>
        <dbReference type="Proteomes" id="UP001054889"/>
    </source>
</evidence>
<dbReference type="InterPro" id="IPR013252">
    <property type="entry name" value="Ndc80_Spc24"/>
</dbReference>
<comment type="caution">
    <text evidence="3">The sequence shown here is derived from an EMBL/GenBank/DDBJ whole genome shotgun (WGS) entry which is preliminary data.</text>
</comment>
<dbReference type="PANTHER" id="PTHR35730">
    <property type="entry name" value="KINETOCHORE PROTEIN SPC24 HOMOLOG-RELATED"/>
    <property type="match status" value="1"/>
</dbReference>
<gene>
    <name evidence="3" type="primary">ga20197</name>
    <name evidence="3" type="ORF">PR202_ga20197</name>
</gene>
<keyword evidence="1" id="KW-0498">Mitosis</keyword>
<evidence type="ECO:0000256" key="1">
    <source>
        <dbReference type="RuleBase" id="RU368011"/>
    </source>
</evidence>
<keyword evidence="1" id="KW-0995">Kinetochore</keyword>
<keyword evidence="4" id="KW-1185">Reference proteome</keyword>
<dbReference type="PANTHER" id="PTHR35730:SF2">
    <property type="entry name" value="KINETOCHORE PROTEIN SPC24 HOMOLOG-RELATED"/>
    <property type="match status" value="1"/>
</dbReference>
<dbReference type="AlphaFoldDB" id="A0AAV5CXK3"/>
<feature type="coiled-coil region" evidence="2">
    <location>
        <begin position="52"/>
        <end position="96"/>
    </location>
</feature>
<dbReference type="Pfam" id="PF08286">
    <property type="entry name" value="Spc24"/>
    <property type="match status" value="1"/>
</dbReference>
<evidence type="ECO:0000313" key="3">
    <source>
        <dbReference type="EMBL" id="GJN02811.1"/>
    </source>
</evidence>
<dbReference type="GO" id="GO:0005634">
    <property type="term" value="C:nucleus"/>
    <property type="evidence" value="ECO:0007669"/>
    <property type="project" value="UniProtKB-SubCell"/>
</dbReference>
<dbReference type="InterPro" id="IPR044951">
    <property type="entry name" value="SPC24-like"/>
</dbReference>
<evidence type="ECO:0000256" key="2">
    <source>
        <dbReference type="SAM" id="Coils"/>
    </source>
</evidence>
<dbReference type="EMBL" id="BQKI01000009">
    <property type="protein sequence ID" value="GJN02811.1"/>
    <property type="molecule type" value="Genomic_DNA"/>
</dbReference>
<accession>A0AAV5CXK3</accession>
<comment type="function">
    <text evidence="1">Acts as a component of the essential kinetochore-associated NDC80 complex, which is required for chromosome segregation and spindle checkpoint activity.</text>
</comment>
<keyword evidence="1" id="KW-0132">Cell division</keyword>
<dbReference type="GO" id="GO:0051983">
    <property type="term" value="P:regulation of chromosome segregation"/>
    <property type="evidence" value="ECO:0007669"/>
    <property type="project" value="InterPro"/>
</dbReference>
<reference evidence="3" key="1">
    <citation type="journal article" date="2018" name="DNA Res.">
        <title>Multiple hybrid de novo genome assembly of finger millet, an orphan allotetraploid crop.</title>
        <authorList>
            <person name="Hatakeyama M."/>
            <person name="Aluri S."/>
            <person name="Balachadran M.T."/>
            <person name="Sivarajan S.R."/>
            <person name="Patrignani A."/>
            <person name="Gruter S."/>
            <person name="Poveda L."/>
            <person name="Shimizu-Inatsugi R."/>
            <person name="Baeten J."/>
            <person name="Francoijs K.J."/>
            <person name="Nataraja K.N."/>
            <person name="Reddy Y.A.N."/>
            <person name="Phadnis S."/>
            <person name="Ravikumar R.L."/>
            <person name="Schlapbach R."/>
            <person name="Sreeman S.M."/>
            <person name="Shimizu K.K."/>
        </authorList>
    </citation>
    <scope>NUCLEOTIDE SEQUENCE</scope>
</reference>
<keyword evidence="2" id="KW-0175">Coiled coil</keyword>
<dbReference type="GO" id="GO:0000776">
    <property type="term" value="C:kinetochore"/>
    <property type="evidence" value="ECO:0007669"/>
    <property type="project" value="UniProtKB-KW"/>
</dbReference>
<comment type="subunit">
    <text evidence="1">Component of the NDC80 complex.</text>
</comment>
<comment type="subcellular location">
    <subcellularLocation>
        <location evidence="1">Nucleus</location>
    </subcellularLocation>
    <subcellularLocation>
        <location evidence="1">Chromosome</location>
        <location evidence="1">Centromere</location>
        <location evidence="1">Kinetochore</location>
    </subcellularLocation>
</comment>
<protein>
    <recommendedName>
        <fullName evidence="1">Kinetochore protein Spc24</fullName>
    </recommendedName>
</protein>
<keyword evidence="1" id="KW-0137">Centromere</keyword>